<evidence type="ECO:0000256" key="9">
    <source>
        <dbReference type="ARBA" id="ARBA00051245"/>
    </source>
</evidence>
<sequence length="1004" mass="114084">MGNSNSNYPVHRTTSQFISPLKFVPLSPILNDTTYNHHKKLKQHKKTNCRSRTIDLQQSSTPFYTFPDHKQYIPHPHQHQNSRTRQHRHERKLKHSSLYESHSFNRSQTDLFSQSPFTLKIDNPSGTNTIDLHDSATQLASIDGFDSFLFDNNNNNDDQNNANSLLNDCKDVSAKKRVSKAHQSKIKDYVHPRSSSASSKKTRPIYSKSTCGKLPLSTTNDLLILPSLSYAPNNGGQNFDDSGIDLSLETTANAGTMAPRSSSPLNEFDPATANDFHAINKSTFTKASTVPVVTESSSSVDFCRDSIAALRAKHNFKPHTTHDLSLKRGESYFLLEKTNSDWWKVANSKGQIGYTPANHFEYCDDRDCYTPQLSHKIDRSSSCLESQLSNTALTFSPNYITAPSSSELSRSNHHNNKNLSNNSQEFRPIVETESVSNVSCLSPSTNGENQDLRNSSVSLMKTMRTNDDDSERNKERRKLSSNSTNNNVRSSLQKTHSFSLSKSPLIDNAKQEEQIQHLPYYHRNLDRSKTEAILKMINRPGCFLIRDHLTKSQRSNNSSTKNTNEKTLNQVIETPYVLSVLSLSNTVYHYLLYYVDKKYFIKPFSDSYDTLAHLIDAHRLNEGVLPCKLVEYPTKISLPSHNTSISSGEYKKNQQQDDDQQQYSHASSSTVGWTSVKQTSSARASPSLSSSTSSSSSNSIPSSQFTINMKKLIRQEIIGRGHFGVVYKGIYNNELLVAIKTLLFSLDDDRSREQEMLKEAKTMMHLNHPNLVRLYGIGRYQERICLVTEYISNGCLLYYLQNNQELLLGDLKKSLKRFNSFALQICKAMVYLESKSIIHRDLAARNCLVGEQDVVKVGDFGMARFIIDDIYQGKSDTPFPLRWSSPEVLFRREYSIKSDVWSFGVLLWEIYSLGDTPFGKIIQNDFAAQLIKSCHMPTRPQLCPQPIYRSIMSKCWTFRVQDRPMFSTIKRILEKVCRIGTASQNEDETCYVQQHSASRSQLLY</sequence>
<dbReference type="EC" id="2.7.10.2" evidence="13"/>
<evidence type="ECO:0000259" key="17">
    <source>
        <dbReference type="PROSITE" id="PS50011"/>
    </source>
</evidence>
<evidence type="ECO:0000256" key="14">
    <source>
        <dbReference type="SAM" id="MobiDB-lite"/>
    </source>
</evidence>
<comment type="subcellular location">
    <subcellularLocation>
        <location evidence="1">Endomembrane system</location>
    </subcellularLocation>
</comment>
<dbReference type="InterPro" id="IPR001452">
    <property type="entry name" value="SH3_domain"/>
</dbReference>
<dbReference type="AlphaFoldDB" id="A0A814B3M4"/>
<dbReference type="Gene3D" id="1.10.510.10">
    <property type="entry name" value="Transferase(Phosphotransferase) domain 1"/>
    <property type="match status" value="1"/>
</dbReference>
<dbReference type="PROSITE" id="PS50001">
    <property type="entry name" value="SH2"/>
    <property type="match status" value="1"/>
</dbReference>
<evidence type="ECO:0000256" key="11">
    <source>
        <dbReference type="PROSITE-ProRule" id="PRU00192"/>
    </source>
</evidence>
<dbReference type="InterPro" id="IPR036860">
    <property type="entry name" value="SH2_dom_sf"/>
</dbReference>
<dbReference type="InterPro" id="IPR036028">
    <property type="entry name" value="SH3-like_dom_sf"/>
</dbReference>
<dbReference type="Proteomes" id="UP000681722">
    <property type="component" value="Unassembled WGS sequence"/>
</dbReference>
<dbReference type="InterPro" id="IPR000980">
    <property type="entry name" value="SH2"/>
</dbReference>
<dbReference type="GO" id="GO:0005524">
    <property type="term" value="F:ATP binding"/>
    <property type="evidence" value="ECO:0007669"/>
    <property type="project" value="UniProtKB-UniRule"/>
</dbReference>
<feature type="region of interest" description="Disordered" evidence="14">
    <location>
        <begin position="437"/>
        <end position="505"/>
    </location>
</feature>
<dbReference type="PANTHER" id="PTHR24418">
    <property type="entry name" value="TYROSINE-PROTEIN KINASE"/>
    <property type="match status" value="1"/>
</dbReference>
<feature type="region of interest" description="Disordered" evidence="14">
    <location>
        <begin position="180"/>
        <end position="206"/>
    </location>
</feature>
<evidence type="ECO:0000256" key="1">
    <source>
        <dbReference type="ARBA" id="ARBA00004308"/>
    </source>
</evidence>
<evidence type="ECO:0000313" key="18">
    <source>
        <dbReference type="EMBL" id="CAF0741971.1"/>
    </source>
</evidence>
<dbReference type="EMBL" id="CAJOBA010000277">
    <property type="protein sequence ID" value="CAF3519518.1"/>
    <property type="molecule type" value="Genomic_DNA"/>
</dbReference>
<dbReference type="GO" id="GO:0030182">
    <property type="term" value="P:neuron differentiation"/>
    <property type="evidence" value="ECO:0007669"/>
    <property type="project" value="UniProtKB-ARBA"/>
</dbReference>
<accession>A0A814B3M4</accession>
<evidence type="ECO:0000313" key="19">
    <source>
        <dbReference type="EMBL" id="CAF0920559.1"/>
    </source>
</evidence>
<dbReference type="GO" id="GO:0048468">
    <property type="term" value="P:cell development"/>
    <property type="evidence" value="ECO:0007669"/>
    <property type="project" value="UniProtKB-ARBA"/>
</dbReference>
<keyword evidence="2 11" id="KW-0728">SH3 domain</keyword>
<dbReference type="SUPFAM" id="SSF50044">
    <property type="entry name" value="SH3-domain"/>
    <property type="match status" value="1"/>
</dbReference>
<evidence type="ECO:0000259" key="15">
    <source>
        <dbReference type="PROSITE" id="PS50001"/>
    </source>
</evidence>
<evidence type="ECO:0000256" key="12">
    <source>
        <dbReference type="PROSITE-ProRule" id="PRU10141"/>
    </source>
</evidence>
<evidence type="ECO:0000256" key="8">
    <source>
        <dbReference type="ARBA" id="ARBA00023137"/>
    </source>
</evidence>
<dbReference type="FunFam" id="1.10.510.10:FF:001512">
    <property type="entry name" value="Receptor tyrosine-protein kinase erbB-2"/>
    <property type="match status" value="1"/>
</dbReference>
<feature type="compositionally biased region" description="Polar residues" evidence="14">
    <location>
        <begin position="437"/>
        <end position="459"/>
    </location>
</feature>
<comment type="catalytic activity">
    <reaction evidence="9 13">
        <text>L-tyrosyl-[protein] + ATP = O-phospho-L-tyrosyl-[protein] + ADP + H(+)</text>
        <dbReference type="Rhea" id="RHEA:10596"/>
        <dbReference type="Rhea" id="RHEA-COMP:10136"/>
        <dbReference type="Rhea" id="RHEA-COMP:20101"/>
        <dbReference type="ChEBI" id="CHEBI:15378"/>
        <dbReference type="ChEBI" id="CHEBI:30616"/>
        <dbReference type="ChEBI" id="CHEBI:46858"/>
        <dbReference type="ChEBI" id="CHEBI:61978"/>
        <dbReference type="ChEBI" id="CHEBI:456216"/>
        <dbReference type="EC" id="2.7.10.2"/>
    </reaction>
</comment>
<evidence type="ECO:0000256" key="13">
    <source>
        <dbReference type="RuleBase" id="RU362096"/>
    </source>
</evidence>
<evidence type="ECO:0000256" key="3">
    <source>
        <dbReference type="ARBA" id="ARBA00022679"/>
    </source>
</evidence>
<protein>
    <recommendedName>
        <fullName evidence="13">Tyrosine-protein kinase</fullName>
        <ecNumber evidence="13">2.7.10.2</ecNumber>
    </recommendedName>
</protein>
<dbReference type="Proteomes" id="UP000677228">
    <property type="component" value="Unassembled WGS sequence"/>
</dbReference>
<keyword evidence="10" id="KW-0727">SH2 domain</keyword>
<dbReference type="InterPro" id="IPR020635">
    <property type="entry name" value="Tyr_kinase_cat_dom"/>
</dbReference>
<dbReference type="SUPFAM" id="SSF55550">
    <property type="entry name" value="SH2 domain"/>
    <property type="match status" value="1"/>
</dbReference>
<keyword evidence="22" id="KW-1185">Reference proteome</keyword>
<dbReference type="EMBL" id="CAJNOK010000277">
    <property type="protein sequence ID" value="CAF0741971.1"/>
    <property type="molecule type" value="Genomic_DNA"/>
</dbReference>
<dbReference type="Pfam" id="PF07714">
    <property type="entry name" value="PK_Tyr_Ser-Thr"/>
    <property type="match status" value="1"/>
</dbReference>
<dbReference type="CDD" id="cd00173">
    <property type="entry name" value="SH2"/>
    <property type="match status" value="1"/>
</dbReference>
<dbReference type="InterPro" id="IPR008266">
    <property type="entry name" value="Tyr_kinase_AS"/>
</dbReference>
<feature type="compositionally biased region" description="Polar residues" evidence="14">
    <location>
        <begin position="492"/>
        <end position="502"/>
    </location>
</feature>
<dbReference type="InterPro" id="IPR001245">
    <property type="entry name" value="Ser-Thr/Tyr_kinase_cat_dom"/>
</dbReference>
<dbReference type="GO" id="GO:0004715">
    <property type="term" value="F:non-membrane spanning protein tyrosine kinase activity"/>
    <property type="evidence" value="ECO:0007669"/>
    <property type="project" value="UniProtKB-EC"/>
</dbReference>
<keyword evidence="4 12" id="KW-0547">Nucleotide-binding</keyword>
<feature type="domain" description="Protein kinase" evidence="17">
    <location>
        <begin position="712"/>
        <end position="976"/>
    </location>
</feature>
<dbReference type="PROSITE" id="PS00109">
    <property type="entry name" value="PROTEIN_KINASE_TYR"/>
    <property type="match status" value="1"/>
</dbReference>
<feature type="region of interest" description="Disordered" evidence="14">
    <location>
        <begin position="403"/>
        <end position="424"/>
    </location>
</feature>
<dbReference type="InterPro" id="IPR000719">
    <property type="entry name" value="Prot_kinase_dom"/>
</dbReference>
<dbReference type="EMBL" id="CAJNOQ010001808">
    <property type="protein sequence ID" value="CAF0920559.1"/>
    <property type="molecule type" value="Genomic_DNA"/>
</dbReference>
<evidence type="ECO:0000313" key="21">
    <source>
        <dbReference type="EMBL" id="CAF3699871.1"/>
    </source>
</evidence>
<keyword evidence="5 13" id="KW-0418">Kinase</keyword>
<dbReference type="Gene3D" id="2.30.30.40">
    <property type="entry name" value="SH3 Domains"/>
    <property type="match status" value="1"/>
</dbReference>
<dbReference type="Gene3D" id="3.30.505.10">
    <property type="entry name" value="SH2 domain"/>
    <property type="match status" value="1"/>
</dbReference>
<proteinExistence type="inferred from homology"/>
<feature type="domain" description="SH2" evidence="15">
    <location>
        <begin position="520"/>
        <end position="634"/>
    </location>
</feature>
<reference evidence="19" key="1">
    <citation type="submission" date="2021-02" db="EMBL/GenBank/DDBJ databases">
        <authorList>
            <person name="Nowell W R."/>
        </authorList>
    </citation>
    <scope>NUCLEOTIDE SEQUENCE</scope>
</reference>
<evidence type="ECO:0000256" key="6">
    <source>
        <dbReference type="ARBA" id="ARBA00022840"/>
    </source>
</evidence>
<evidence type="ECO:0000256" key="7">
    <source>
        <dbReference type="ARBA" id="ARBA00023136"/>
    </source>
</evidence>
<dbReference type="SMART" id="SM00326">
    <property type="entry name" value="SH3"/>
    <property type="match status" value="1"/>
</dbReference>
<dbReference type="InterPro" id="IPR017441">
    <property type="entry name" value="Protein_kinase_ATP_BS"/>
</dbReference>
<feature type="domain" description="SH3" evidence="16">
    <location>
        <begin position="305"/>
        <end position="365"/>
    </location>
</feature>
<keyword evidence="6 12" id="KW-0067">ATP-binding</keyword>
<dbReference type="Proteomes" id="UP000682733">
    <property type="component" value="Unassembled WGS sequence"/>
</dbReference>
<organism evidence="19 22">
    <name type="scientific">Didymodactylos carnosus</name>
    <dbReference type="NCBI Taxonomy" id="1234261"/>
    <lineage>
        <taxon>Eukaryota</taxon>
        <taxon>Metazoa</taxon>
        <taxon>Spiralia</taxon>
        <taxon>Gnathifera</taxon>
        <taxon>Rotifera</taxon>
        <taxon>Eurotatoria</taxon>
        <taxon>Bdelloidea</taxon>
        <taxon>Philodinida</taxon>
        <taxon>Philodinidae</taxon>
        <taxon>Didymodactylos</taxon>
    </lineage>
</organism>
<dbReference type="Proteomes" id="UP000663829">
    <property type="component" value="Unassembled WGS sequence"/>
</dbReference>
<dbReference type="InterPro" id="IPR050198">
    <property type="entry name" value="Non-receptor_tyrosine_kinases"/>
</dbReference>
<dbReference type="PROSITE" id="PS50011">
    <property type="entry name" value="PROTEIN_KINASE_DOM"/>
    <property type="match status" value="1"/>
</dbReference>
<evidence type="ECO:0000256" key="2">
    <source>
        <dbReference type="ARBA" id="ARBA00022443"/>
    </source>
</evidence>
<evidence type="ECO:0000259" key="16">
    <source>
        <dbReference type="PROSITE" id="PS50002"/>
    </source>
</evidence>
<keyword evidence="3 13" id="KW-0808">Transferase</keyword>
<dbReference type="SUPFAM" id="SSF56112">
    <property type="entry name" value="Protein kinase-like (PK-like)"/>
    <property type="match status" value="1"/>
</dbReference>
<gene>
    <name evidence="19" type="ORF">GPM918_LOCUS9628</name>
    <name evidence="18" type="ORF">OVA965_LOCUS1494</name>
    <name evidence="21" type="ORF">SRO942_LOCUS9625</name>
    <name evidence="20" type="ORF">TMI583_LOCUS1495</name>
</gene>
<dbReference type="PRINTS" id="PR00109">
    <property type="entry name" value="TYRKINASE"/>
</dbReference>
<dbReference type="EMBL" id="CAJOBC010001807">
    <property type="protein sequence ID" value="CAF3699871.1"/>
    <property type="molecule type" value="Genomic_DNA"/>
</dbReference>
<dbReference type="CDD" id="cd00192">
    <property type="entry name" value="PTKc"/>
    <property type="match status" value="1"/>
</dbReference>
<keyword evidence="7" id="KW-0472">Membrane</keyword>
<feature type="region of interest" description="Disordered" evidence="14">
    <location>
        <begin position="640"/>
        <end position="671"/>
    </location>
</feature>
<evidence type="ECO:0000313" key="20">
    <source>
        <dbReference type="EMBL" id="CAF3519518.1"/>
    </source>
</evidence>
<name>A0A814B3M4_9BILA</name>
<dbReference type="PROSITE" id="PS50002">
    <property type="entry name" value="SH3"/>
    <property type="match status" value="1"/>
</dbReference>
<keyword evidence="8 13" id="KW-0829">Tyrosine-protein kinase</keyword>
<dbReference type="InterPro" id="IPR011009">
    <property type="entry name" value="Kinase-like_dom_sf"/>
</dbReference>
<evidence type="ECO:0000313" key="22">
    <source>
        <dbReference type="Proteomes" id="UP000663829"/>
    </source>
</evidence>
<dbReference type="Pfam" id="PF00018">
    <property type="entry name" value="SH3_1"/>
    <property type="match status" value="1"/>
</dbReference>
<evidence type="ECO:0000256" key="10">
    <source>
        <dbReference type="PROSITE-ProRule" id="PRU00191"/>
    </source>
</evidence>
<comment type="similarity">
    <text evidence="13">Belongs to the protein kinase superfamily. Tyr protein kinase family.</text>
</comment>
<feature type="compositionally biased region" description="Low complexity" evidence="14">
    <location>
        <begin position="480"/>
        <end position="491"/>
    </location>
</feature>
<dbReference type="OrthoDB" id="4062651at2759"/>
<dbReference type="GO" id="GO:0050793">
    <property type="term" value="P:regulation of developmental process"/>
    <property type="evidence" value="ECO:0007669"/>
    <property type="project" value="UniProtKB-ARBA"/>
</dbReference>
<feature type="compositionally biased region" description="Basic and acidic residues" evidence="14">
    <location>
        <begin position="464"/>
        <end position="474"/>
    </location>
</feature>
<dbReference type="GO" id="GO:0012505">
    <property type="term" value="C:endomembrane system"/>
    <property type="evidence" value="ECO:0007669"/>
    <property type="project" value="UniProtKB-SubCell"/>
</dbReference>
<dbReference type="PROSITE" id="PS00107">
    <property type="entry name" value="PROTEIN_KINASE_ATP"/>
    <property type="match status" value="1"/>
</dbReference>
<evidence type="ECO:0000256" key="4">
    <source>
        <dbReference type="ARBA" id="ARBA00022741"/>
    </source>
</evidence>
<evidence type="ECO:0000256" key="5">
    <source>
        <dbReference type="ARBA" id="ARBA00022777"/>
    </source>
</evidence>
<comment type="caution">
    <text evidence="19">The sequence shown here is derived from an EMBL/GenBank/DDBJ whole genome shotgun (WGS) entry which is preliminary data.</text>
</comment>
<dbReference type="SMART" id="SM00219">
    <property type="entry name" value="TyrKc"/>
    <property type="match status" value="1"/>
</dbReference>
<dbReference type="SMART" id="SM00252">
    <property type="entry name" value="SH2"/>
    <property type="match status" value="1"/>
</dbReference>
<feature type="binding site" evidence="12">
    <location>
        <position position="740"/>
    </location>
    <ligand>
        <name>ATP</name>
        <dbReference type="ChEBI" id="CHEBI:30616"/>
    </ligand>
</feature>